<dbReference type="AlphaFoldDB" id="A0A9P4J8F7"/>
<feature type="region of interest" description="Disordered" evidence="1">
    <location>
        <begin position="18"/>
        <end position="48"/>
    </location>
</feature>
<keyword evidence="4" id="KW-1185">Reference proteome</keyword>
<name>A0A9P4J8F7_9PEZI</name>
<feature type="compositionally biased region" description="Polar residues" evidence="1">
    <location>
        <begin position="26"/>
        <end position="37"/>
    </location>
</feature>
<evidence type="ECO:0000256" key="1">
    <source>
        <dbReference type="SAM" id="MobiDB-lite"/>
    </source>
</evidence>
<organism evidence="3 4">
    <name type="scientific">Myriangium duriaei CBS 260.36</name>
    <dbReference type="NCBI Taxonomy" id="1168546"/>
    <lineage>
        <taxon>Eukaryota</taxon>
        <taxon>Fungi</taxon>
        <taxon>Dikarya</taxon>
        <taxon>Ascomycota</taxon>
        <taxon>Pezizomycotina</taxon>
        <taxon>Dothideomycetes</taxon>
        <taxon>Dothideomycetidae</taxon>
        <taxon>Myriangiales</taxon>
        <taxon>Myriangiaceae</taxon>
        <taxon>Myriangium</taxon>
    </lineage>
</organism>
<feature type="domain" description="DUF6697" evidence="2">
    <location>
        <begin position="155"/>
        <end position="388"/>
    </location>
</feature>
<evidence type="ECO:0000313" key="3">
    <source>
        <dbReference type="EMBL" id="KAF2155035.1"/>
    </source>
</evidence>
<feature type="region of interest" description="Disordered" evidence="1">
    <location>
        <begin position="438"/>
        <end position="507"/>
    </location>
</feature>
<proteinExistence type="predicted"/>
<reference evidence="3" key="1">
    <citation type="journal article" date="2020" name="Stud. Mycol.">
        <title>101 Dothideomycetes genomes: a test case for predicting lifestyles and emergence of pathogens.</title>
        <authorList>
            <person name="Haridas S."/>
            <person name="Albert R."/>
            <person name="Binder M."/>
            <person name="Bloem J."/>
            <person name="Labutti K."/>
            <person name="Salamov A."/>
            <person name="Andreopoulos B."/>
            <person name="Baker S."/>
            <person name="Barry K."/>
            <person name="Bills G."/>
            <person name="Bluhm B."/>
            <person name="Cannon C."/>
            <person name="Castanera R."/>
            <person name="Culley D."/>
            <person name="Daum C."/>
            <person name="Ezra D."/>
            <person name="Gonzalez J."/>
            <person name="Henrissat B."/>
            <person name="Kuo A."/>
            <person name="Liang C."/>
            <person name="Lipzen A."/>
            <person name="Lutzoni F."/>
            <person name="Magnuson J."/>
            <person name="Mondo S."/>
            <person name="Nolan M."/>
            <person name="Ohm R."/>
            <person name="Pangilinan J."/>
            <person name="Park H.-J."/>
            <person name="Ramirez L."/>
            <person name="Alfaro M."/>
            <person name="Sun H."/>
            <person name="Tritt A."/>
            <person name="Yoshinaga Y."/>
            <person name="Zwiers L.-H."/>
            <person name="Turgeon B."/>
            <person name="Goodwin S."/>
            <person name="Spatafora J."/>
            <person name="Crous P."/>
            <person name="Grigoriev I."/>
        </authorList>
    </citation>
    <scope>NUCLEOTIDE SEQUENCE</scope>
    <source>
        <strain evidence="3">CBS 260.36</strain>
    </source>
</reference>
<dbReference type="Proteomes" id="UP000799439">
    <property type="component" value="Unassembled WGS sequence"/>
</dbReference>
<sequence length="507" mass="56527">MPAITRYSERLQKLDPMCASFHPKLQPSQNAGKSSLSPEAPENDLPKEQGVTDNAAIRLNQMFGGSHDFSEFLAQMQADYQDFHIRNRANVDQKPAVEDDAAIGALPTDHNRSPTRSLVAGTEPSRWQPVTVRQFPALSEEELHKIPKPDSRKSFTLEFLIDSLGGHSWSPGFYWSKHVSEFLTRNRGFYVVDTEFDPFVPAEPGQHGVKLVVFYNPEGPEDDDPKNPVVNNAPLFVAEPSQDDSPRVYTYYGNYSQTRFSDTLDHDHVAEIVPAEVKIYWACQLTSPHRPEWVTRALAQHFFPQPTYEGQLDRPKGSKEIPLDFKDYYTELRNWQTTSIHEANELTPDDILKAFEKADDDCPAGLRFRLEYLQCVSFDRAFYDALVQAQSDASRGRSGLRRNIRTAAPAAPHKEMRVPISSAPNGWNILGPSAGDYAPVGGAKRSESHRGIGDGSQKTFSPGKPSGTAGANGGGWKKESPSATPDWKGKDFPPLRGTGYMPPHMRG</sequence>
<comment type="caution">
    <text evidence="3">The sequence shown here is derived from an EMBL/GenBank/DDBJ whole genome shotgun (WGS) entry which is preliminary data.</text>
</comment>
<evidence type="ECO:0000313" key="4">
    <source>
        <dbReference type="Proteomes" id="UP000799439"/>
    </source>
</evidence>
<feature type="region of interest" description="Disordered" evidence="1">
    <location>
        <begin position="103"/>
        <end position="123"/>
    </location>
</feature>
<dbReference type="EMBL" id="ML996083">
    <property type="protein sequence ID" value="KAF2155035.1"/>
    <property type="molecule type" value="Genomic_DNA"/>
</dbReference>
<gene>
    <name evidence="3" type="ORF">K461DRAFT_311371</name>
</gene>
<dbReference type="OrthoDB" id="5427977at2759"/>
<accession>A0A9P4J8F7</accession>
<evidence type="ECO:0000259" key="2">
    <source>
        <dbReference type="Pfam" id="PF20411"/>
    </source>
</evidence>
<dbReference type="Pfam" id="PF20411">
    <property type="entry name" value="DUF6697"/>
    <property type="match status" value="1"/>
</dbReference>
<protein>
    <recommendedName>
        <fullName evidence="2">DUF6697 domain-containing protein</fullName>
    </recommendedName>
</protein>
<dbReference type="InterPro" id="IPR046520">
    <property type="entry name" value="DUF6697"/>
</dbReference>